<dbReference type="InterPro" id="IPR036719">
    <property type="entry name" value="Neuro-gated_channel_TM_sf"/>
</dbReference>
<evidence type="ECO:0000256" key="17">
    <source>
        <dbReference type="ARBA" id="ARBA00064898"/>
    </source>
</evidence>
<dbReference type="PANTHER" id="PTHR18945">
    <property type="entry name" value="NEUROTRANSMITTER GATED ION CHANNEL"/>
    <property type="match status" value="1"/>
</dbReference>
<protein>
    <recommendedName>
        <fullName evidence="18">Gamma-aminobutyric acid receptor subunit pi</fullName>
    </recommendedName>
    <alternativeName>
        <fullName evidence="19">GABA(A) receptor subunit pi</fullName>
    </alternativeName>
</protein>
<evidence type="ECO:0000259" key="22">
    <source>
        <dbReference type="Pfam" id="PF02932"/>
    </source>
</evidence>
<keyword evidence="7 20" id="KW-0406">Ion transport</keyword>
<feature type="domain" description="Neurotransmitter-gated ion-channel transmembrane" evidence="22">
    <location>
        <begin position="250"/>
        <end position="278"/>
    </location>
</feature>
<dbReference type="InterPro" id="IPR036734">
    <property type="entry name" value="Neur_chan_lig-bd_sf"/>
</dbReference>
<dbReference type="NCBIfam" id="TIGR00860">
    <property type="entry name" value="LIC"/>
    <property type="match status" value="1"/>
</dbReference>
<evidence type="ECO:0000313" key="24">
    <source>
        <dbReference type="Proteomes" id="UP000002280"/>
    </source>
</evidence>
<sequence length="290" mass="33693">MNYSSWHWIFACLCILTPRICIQGNQSFIEANRNDKLSLPVFENLTEGYNKFLRPNFGGKPVVIALTLDIASISSISESNMDYTATIYLRQRWSDQRLVFDGNKSFTLDARLVEFLWVPDTYIVESKTSFLHEVTVGNRLIRLFSNGTVLYALRITTTVACNMDLSKYPMDTQTCKLQLESWGYDGNDVEFMWLRGNDSVRGLENLRLAQYTVQRYFTLVTKSQQETGNYTRLVLQFELRRNVLYFILETYVPSTFLVILSWVSFWISLDSVPARTCIGDFQGSRRSQYY</sequence>
<feature type="domain" description="Neurotransmitter-gated ion-channel ligand-binding" evidence="21">
    <location>
        <begin position="42"/>
        <end position="242"/>
    </location>
</feature>
<evidence type="ECO:0000256" key="8">
    <source>
        <dbReference type="ARBA" id="ARBA00023136"/>
    </source>
</evidence>
<keyword evidence="9" id="KW-1015">Disulfide bond</keyword>
<keyword evidence="5 20" id="KW-0732">Signal</keyword>
<evidence type="ECO:0000256" key="6">
    <source>
        <dbReference type="ARBA" id="ARBA00022989"/>
    </source>
</evidence>
<dbReference type="GO" id="GO:0004890">
    <property type="term" value="F:GABA-A receptor activity"/>
    <property type="evidence" value="ECO:0007669"/>
    <property type="project" value="InterPro"/>
</dbReference>
<dbReference type="PROSITE" id="PS00236">
    <property type="entry name" value="NEUROTR_ION_CHANNEL"/>
    <property type="match status" value="1"/>
</dbReference>
<evidence type="ECO:0000256" key="9">
    <source>
        <dbReference type="ARBA" id="ARBA00023157"/>
    </source>
</evidence>
<organism evidence="23 24">
    <name type="scientific">Monodelphis domestica</name>
    <name type="common">Gray short-tailed opossum</name>
    <dbReference type="NCBI Taxonomy" id="13616"/>
    <lineage>
        <taxon>Eukaryota</taxon>
        <taxon>Metazoa</taxon>
        <taxon>Chordata</taxon>
        <taxon>Craniata</taxon>
        <taxon>Vertebrata</taxon>
        <taxon>Euteleostomi</taxon>
        <taxon>Mammalia</taxon>
        <taxon>Metatheria</taxon>
        <taxon>Didelphimorphia</taxon>
        <taxon>Didelphidae</taxon>
        <taxon>Monodelphis</taxon>
    </lineage>
</organism>
<evidence type="ECO:0000256" key="5">
    <source>
        <dbReference type="ARBA" id="ARBA00022729"/>
    </source>
</evidence>
<keyword evidence="24" id="KW-1185">Reference proteome</keyword>
<evidence type="ECO:0000256" key="11">
    <source>
        <dbReference type="ARBA" id="ARBA00023180"/>
    </source>
</evidence>
<evidence type="ECO:0000256" key="20">
    <source>
        <dbReference type="RuleBase" id="RU000687"/>
    </source>
</evidence>
<evidence type="ECO:0000256" key="14">
    <source>
        <dbReference type="ARBA" id="ARBA00024167"/>
    </source>
</evidence>
<evidence type="ECO:0000256" key="16">
    <source>
        <dbReference type="ARBA" id="ARBA00061437"/>
    </source>
</evidence>
<feature type="signal peptide" evidence="20">
    <location>
        <begin position="1"/>
        <end position="21"/>
    </location>
</feature>
<evidence type="ECO:0000256" key="1">
    <source>
        <dbReference type="ARBA" id="ARBA00004424"/>
    </source>
</evidence>
<keyword evidence="6 20" id="KW-1133">Transmembrane helix</keyword>
<dbReference type="Bgee" id="ENSMODG00000006766">
    <property type="expression patterns" value="Expressed in uterus and 15 other cell types or tissues"/>
</dbReference>
<dbReference type="InterPro" id="IPR008100">
    <property type="entry name" value="GABAAp_rcpt"/>
</dbReference>
<dbReference type="FunFam" id="2.70.170.10:FF:000011">
    <property type="entry name" value="Gamma-aminobutyric acid receptor subunit pi isoform X1"/>
    <property type="match status" value="1"/>
</dbReference>
<dbReference type="Pfam" id="PF02932">
    <property type="entry name" value="Neur_chan_memb"/>
    <property type="match status" value="1"/>
</dbReference>
<comment type="similarity">
    <text evidence="16">Belongs to the ligand-gated ion channel (TC 1.A.9) family. Gamma-aminobutyric acid receptor (TC 1.A.9.5) subfamily. GABRP sub-subfamily.</text>
</comment>
<dbReference type="InterPro" id="IPR006029">
    <property type="entry name" value="Neurotrans-gated_channel_TM"/>
</dbReference>
<keyword evidence="3" id="KW-1003">Cell membrane</keyword>
<comment type="subcellular location">
    <subcellularLocation>
        <location evidence="1">Apical cell membrane</location>
        <topology evidence="1">Multi-pass membrane protein</topology>
    </subcellularLocation>
</comment>
<comment type="catalytic activity">
    <reaction evidence="14">
        <text>chloride(in) = chloride(out)</text>
        <dbReference type="Rhea" id="RHEA:29823"/>
        <dbReference type="ChEBI" id="CHEBI:17996"/>
    </reaction>
</comment>
<feature type="chain" id="PRO_5023978441" description="Gamma-aminobutyric acid receptor subunit pi" evidence="20">
    <location>
        <begin position="22"/>
        <end position="290"/>
    </location>
</feature>
<dbReference type="Proteomes" id="UP000002280">
    <property type="component" value="Chromosome 1"/>
</dbReference>
<dbReference type="SUPFAM" id="SSF90112">
    <property type="entry name" value="Neurotransmitter-gated ion-channel transmembrane pore"/>
    <property type="match status" value="1"/>
</dbReference>
<feature type="transmembrane region" description="Helical" evidence="20">
    <location>
        <begin position="243"/>
        <end position="267"/>
    </location>
</feature>
<evidence type="ECO:0000256" key="4">
    <source>
        <dbReference type="ARBA" id="ARBA00022692"/>
    </source>
</evidence>
<evidence type="ECO:0000256" key="12">
    <source>
        <dbReference type="ARBA" id="ARBA00023214"/>
    </source>
</evidence>
<proteinExistence type="inferred from homology"/>
<gene>
    <name evidence="23" type="primary">GABRP</name>
</gene>
<dbReference type="GO" id="GO:0016324">
    <property type="term" value="C:apical plasma membrane"/>
    <property type="evidence" value="ECO:0007669"/>
    <property type="project" value="UniProtKB-SubCell"/>
</dbReference>
<reference evidence="23" key="3">
    <citation type="submission" date="2025-09" db="UniProtKB">
        <authorList>
            <consortium name="Ensembl"/>
        </authorList>
    </citation>
    <scope>IDENTIFICATION</scope>
</reference>
<evidence type="ECO:0000256" key="18">
    <source>
        <dbReference type="ARBA" id="ARBA00070417"/>
    </source>
</evidence>
<evidence type="ECO:0000256" key="7">
    <source>
        <dbReference type="ARBA" id="ARBA00023065"/>
    </source>
</evidence>
<evidence type="ECO:0000259" key="21">
    <source>
        <dbReference type="Pfam" id="PF02931"/>
    </source>
</evidence>
<dbReference type="Pfam" id="PF02931">
    <property type="entry name" value="Neur_chan_LBD"/>
    <property type="match status" value="1"/>
</dbReference>
<dbReference type="GO" id="GO:0022851">
    <property type="term" value="F:GABA-gated chloride ion channel activity"/>
    <property type="evidence" value="ECO:0007669"/>
    <property type="project" value="UniProtKB-ARBA"/>
</dbReference>
<evidence type="ECO:0000256" key="3">
    <source>
        <dbReference type="ARBA" id="ARBA00022475"/>
    </source>
</evidence>
<accession>A0A5F8G9C2</accession>
<reference evidence="23 24" key="1">
    <citation type="journal article" date="2007" name="Nature">
        <title>Genome of the marsupial Monodelphis domestica reveals innovation in non-coding sequences.</title>
        <authorList>
            <person name="Mikkelsen T.S."/>
            <person name="Wakefield M.J."/>
            <person name="Aken B."/>
            <person name="Amemiya C.T."/>
            <person name="Chang J.L."/>
            <person name="Duke S."/>
            <person name="Garber M."/>
            <person name="Gentles A.J."/>
            <person name="Goodstadt L."/>
            <person name="Heger A."/>
            <person name="Jurka J."/>
            <person name="Kamal M."/>
            <person name="Mauceli E."/>
            <person name="Searle S.M."/>
            <person name="Sharpe T."/>
            <person name="Baker M.L."/>
            <person name="Batzer M.A."/>
            <person name="Benos P.V."/>
            <person name="Belov K."/>
            <person name="Clamp M."/>
            <person name="Cook A."/>
            <person name="Cuff J."/>
            <person name="Das R."/>
            <person name="Davidow L."/>
            <person name="Deakin J.E."/>
            <person name="Fazzari M.J."/>
            <person name="Glass J.L."/>
            <person name="Grabherr M."/>
            <person name="Greally J.M."/>
            <person name="Gu W."/>
            <person name="Hore T.A."/>
            <person name="Huttley G.A."/>
            <person name="Kleber M."/>
            <person name="Jirtle R.L."/>
            <person name="Koina E."/>
            <person name="Lee J.T."/>
            <person name="Mahony S."/>
            <person name="Marra M.A."/>
            <person name="Miller R.D."/>
            <person name="Nicholls R.D."/>
            <person name="Oda M."/>
            <person name="Papenfuss A.T."/>
            <person name="Parra Z.E."/>
            <person name="Pollock D.D."/>
            <person name="Ray D.A."/>
            <person name="Schein J.E."/>
            <person name="Speed T.P."/>
            <person name="Thompson K."/>
            <person name="VandeBerg J.L."/>
            <person name="Wade C.M."/>
            <person name="Walker J.A."/>
            <person name="Waters P.D."/>
            <person name="Webber C."/>
            <person name="Weidman J.R."/>
            <person name="Xie X."/>
            <person name="Zody M.C."/>
            <person name="Baldwin J."/>
            <person name="Abdouelleil A."/>
            <person name="Abdulkadir J."/>
            <person name="Abebe A."/>
            <person name="Abera B."/>
            <person name="Abreu J."/>
            <person name="Acer S.C."/>
            <person name="Aftuck L."/>
            <person name="Alexander A."/>
            <person name="An P."/>
            <person name="Anderson E."/>
            <person name="Anderson S."/>
            <person name="Arachi H."/>
            <person name="Azer M."/>
            <person name="Bachantsang P."/>
            <person name="Barry A."/>
            <person name="Bayul T."/>
            <person name="Berlin A."/>
            <person name="Bessette D."/>
            <person name="Bloom T."/>
            <person name="Bloom T."/>
            <person name="Boguslavskiy L."/>
            <person name="Bonnet C."/>
            <person name="Boukhgalter B."/>
            <person name="Bourzgui I."/>
            <person name="Brown A."/>
            <person name="Cahill P."/>
            <person name="Channer S."/>
            <person name="Cheshatsang Y."/>
            <person name="Chuda L."/>
            <person name="Citroen M."/>
            <person name="Collymore A."/>
            <person name="Cooke P."/>
            <person name="Costello M."/>
            <person name="D'Aco K."/>
            <person name="Daza R."/>
            <person name="De Haan G."/>
            <person name="DeGray S."/>
            <person name="DeMaso C."/>
            <person name="Dhargay N."/>
            <person name="Dooley K."/>
            <person name="Dooley E."/>
            <person name="Doricent M."/>
            <person name="Dorje P."/>
            <person name="Dorjee K."/>
            <person name="Dupes A."/>
            <person name="Elong R."/>
            <person name="Falk J."/>
            <person name="Farina A."/>
            <person name="Faro S."/>
            <person name="Ferguson D."/>
            <person name="Fisher S."/>
            <person name="Foley C.D."/>
            <person name="Franke A."/>
            <person name="Friedrich D."/>
            <person name="Gadbois L."/>
            <person name="Gearin G."/>
            <person name="Gearin C.R."/>
            <person name="Giannoukos G."/>
            <person name="Goode T."/>
            <person name="Graham J."/>
            <person name="Grandbois E."/>
            <person name="Grewal S."/>
            <person name="Gyaltsen K."/>
            <person name="Hafez N."/>
            <person name="Hagos B."/>
            <person name="Hall J."/>
            <person name="Henson C."/>
            <person name="Hollinger A."/>
            <person name="Honan T."/>
            <person name="Huard M.D."/>
            <person name="Hughes L."/>
            <person name="Hurhula B."/>
            <person name="Husby M.E."/>
            <person name="Kamat A."/>
            <person name="Kanga B."/>
            <person name="Kashin S."/>
            <person name="Khazanovich D."/>
            <person name="Kisner P."/>
            <person name="Lance K."/>
            <person name="Lara M."/>
            <person name="Lee W."/>
            <person name="Lennon N."/>
            <person name="Letendre F."/>
            <person name="LeVine R."/>
            <person name="Lipovsky A."/>
            <person name="Liu X."/>
            <person name="Liu J."/>
            <person name="Liu S."/>
            <person name="Lokyitsang T."/>
            <person name="Lokyitsang Y."/>
            <person name="Lubonja R."/>
            <person name="Lui A."/>
            <person name="MacDonald P."/>
            <person name="Magnisalis V."/>
            <person name="Maru K."/>
            <person name="Matthews C."/>
            <person name="McCusker W."/>
            <person name="McDonough S."/>
            <person name="Mehta T."/>
            <person name="Meldrim J."/>
            <person name="Meneus L."/>
            <person name="Mihai O."/>
            <person name="Mihalev A."/>
            <person name="Mihova T."/>
            <person name="Mittelman R."/>
            <person name="Mlenga V."/>
            <person name="Montmayeur A."/>
            <person name="Mulrain L."/>
            <person name="Navidi A."/>
            <person name="Naylor J."/>
            <person name="Negash T."/>
            <person name="Nguyen T."/>
            <person name="Nguyen N."/>
            <person name="Nicol R."/>
            <person name="Norbu C."/>
            <person name="Norbu N."/>
            <person name="Novod N."/>
            <person name="O'Neill B."/>
            <person name="Osman S."/>
            <person name="Markiewicz E."/>
            <person name="Oyono O.L."/>
            <person name="Patti C."/>
            <person name="Phunkhang P."/>
            <person name="Pierre F."/>
            <person name="Priest M."/>
            <person name="Raghuraman S."/>
            <person name="Rege F."/>
            <person name="Reyes R."/>
            <person name="Rise C."/>
            <person name="Rogov P."/>
            <person name="Ross K."/>
            <person name="Ryan E."/>
            <person name="Settipalli S."/>
            <person name="Shea T."/>
            <person name="Sherpa N."/>
            <person name="Shi L."/>
            <person name="Shih D."/>
            <person name="Sparrow T."/>
            <person name="Spaulding J."/>
            <person name="Stalker J."/>
            <person name="Stange-Thomann N."/>
            <person name="Stavropoulos S."/>
            <person name="Stone C."/>
            <person name="Strader C."/>
            <person name="Tesfaye S."/>
            <person name="Thomson T."/>
            <person name="Thoulutsang Y."/>
            <person name="Thoulutsang D."/>
            <person name="Topham K."/>
            <person name="Topping I."/>
            <person name="Tsamla T."/>
            <person name="Vassiliev H."/>
            <person name="Vo A."/>
            <person name="Wangchuk T."/>
            <person name="Wangdi T."/>
            <person name="Weiand M."/>
            <person name="Wilkinson J."/>
            <person name="Wilson A."/>
            <person name="Yadav S."/>
            <person name="Young G."/>
            <person name="Yu Q."/>
            <person name="Zembek L."/>
            <person name="Zhong D."/>
            <person name="Zimmer A."/>
            <person name="Zwirko Z."/>
            <person name="Jaffe D.B."/>
            <person name="Alvarez P."/>
            <person name="Brockman W."/>
            <person name="Butler J."/>
            <person name="Chin C."/>
            <person name="Gnerre S."/>
            <person name="MacCallum I."/>
            <person name="Graves J.A."/>
            <person name="Ponting C.P."/>
            <person name="Breen M."/>
            <person name="Samollow P.B."/>
            <person name="Lander E.S."/>
            <person name="Lindblad-Toh K."/>
        </authorList>
    </citation>
    <scope>NUCLEOTIDE SEQUENCE [LARGE SCALE GENOMIC DNA]</scope>
</reference>
<evidence type="ECO:0000256" key="13">
    <source>
        <dbReference type="ARBA" id="ARBA00023303"/>
    </source>
</evidence>
<evidence type="ECO:0000256" key="10">
    <source>
        <dbReference type="ARBA" id="ARBA00023173"/>
    </source>
</evidence>
<dbReference type="PRINTS" id="PR01724">
    <property type="entry name" value="GABAARPI"/>
</dbReference>
<keyword evidence="2 20" id="KW-0813">Transport</keyword>
<dbReference type="Gene3D" id="1.20.58.390">
    <property type="entry name" value="Neurotransmitter-gated ion-channel transmembrane domain"/>
    <property type="match status" value="1"/>
</dbReference>
<comment type="subunit">
    <text evidence="17">Heteropentamer, formed by a combination of alpha (GABRA1-6), beta (GABRB1-3), gamma (GABRG1-3), delta (GABRD), epsilon (GABRE), rho (GABRR1-3), pi (GABRP) and theta (GABRQ) chains, each subunit exhibiting distinct physiological and pharmacological properties.</text>
</comment>
<evidence type="ECO:0000256" key="15">
    <source>
        <dbReference type="ARBA" id="ARBA00059554"/>
    </source>
</evidence>
<dbReference type="InterPro" id="IPR018000">
    <property type="entry name" value="Neurotransmitter_ion_chnl_CS"/>
</dbReference>
<dbReference type="GeneTree" id="ENSGT00940000160813"/>
<evidence type="ECO:0000256" key="2">
    <source>
        <dbReference type="ARBA" id="ARBA00022448"/>
    </source>
</evidence>
<comment type="caution">
    <text evidence="20">Lacks conserved residue(s) required for the propagation of feature annotation.</text>
</comment>
<reference evidence="23" key="2">
    <citation type="submission" date="2025-08" db="UniProtKB">
        <authorList>
            <consortium name="Ensembl"/>
        </authorList>
    </citation>
    <scope>IDENTIFICATION</scope>
</reference>
<dbReference type="PRINTS" id="PR00252">
    <property type="entry name" value="NRIONCHANNEL"/>
</dbReference>
<dbReference type="InterPro" id="IPR006201">
    <property type="entry name" value="Neur_channel"/>
</dbReference>
<dbReference type="GO" id="GO:0034707">
    <property type="term" value="C:chloride channel complex"/>
    <property type="evidence" value="ECO:0007669"/>
    <property type="project" value="UniProtKB-KW"/>
</dbReference>
<dbReference type="Ensembl" id="ENSMODT00000087125.1">
    <property type="protein sequence ID" value="ENSMODP00000044110.1"/>
    <property type="gene ID" value="ENSMODG00000006766.4"/>
</dbReference>
<dbReference type="Gene3D" id="2.70.170.10">
    <property type="entry name" value="Neurotransmitter-gated ion-channel ligand-binding domain"/>
    <property type="match status" value="1"/>
</dbReference>
<keyword evidence="12" id="KW-0868">Chloride</keyword>
<dbReference type="InterPro" id="IPR006202">
    <property type="entry name" value="Neur_chan_lig-bd"/>
</dbReference>
<dbReference type="AlphaFoldDB" id="A0A5F8G9C2"/>
<keyword evidence="10" id="KW-0869">Chloride channel</keyword>
<dbReference type="InterPro" id="IPR038050">
    <property type="entry name" value="Neuro_actylchol_rec"/>
</dbReference>
<comment type="function">
    <text evidence="15">Pi subunit of the heteropentameric ligand-gated chloride channel gated by gamma-aminobutyric acid (GABA). GABA-gated chloride channels, also named GABA(A) receptors (GABAAR), consist of five subunits arranged around a central pore and contain GABA active binding site(s) located at the alpha and beta subunit interfaces. When activated by GABA, GABAARs selectively allow the flow of chloride anions across the cell membrane down their electrochemical gradient. Pi-containing GABAARs are mostly located in peripheral tissues. In the uterus, pi subunits modulate uterus contraction by altering the sensitivity of GABAARs to pregnanolone. In the lungs, pi-containing GABAARs contribute to pulmonary fluid transport via luminal secretion of chloride.</text>
</comment>
<evidence type="ECO:0000256" key="19">
    <source>
        <dbReference type="ARBA" id="ARBA00079775"/>
    </source>
</evidence>
<dbReference type="SUPFAM" id="SSF63712">
    <property type="entry name" value="Nicotinic receptor ligand binding domain-like"/>
    <property type="match status" value="1"/>
</dbReference>
<keyword evidence="4 20" id="KW-0812">Transmembrane</keyword>
<evidence type="ECO:0000313" key="23">
    <source>
        <dbReference type="Ensembl" id="ENSMODP00000044110.1"/>
    </source>
</evidence>
<keyword evidence="8 20" id="KW-0472">Membrane</keyword>
<keyword evidence="13 20" id="KW-0407">Ion channel</keyword>
<name>A0A5F8G9C2_MONDO</name>
<keyword evidence="11" id="KW-0325">Glycoprotein</keyword>